<protein>
    <submittedName>
        <fullName evidence="1">Uncharacterized protein</fullName>
    </submittedName>
</protein>
<gene>
    <name evidence="1" type="ORF">CHS0354_038851</name>
</gene>
<dbReference type="EMBL" id="JAEAOA010002259">
    <property type="protein sequence ID" value="KAK3610212.1"/>
    <property type="molecule type" value="Genomic_DNA"/>
</dbReference>
<dbReference type="AlphaFoldDB" id="A0AAE0TH23"/>
<reference evidence="1" key="2">
    <citation type="journal article" date="2021" name="Genome Biol. Evol.">
        <title>Developing a high-quality reference genome for a parasitic bivalve with doubly uniparental inheritance (Bivalvia: Unionida).</title>
        <authorList>
            <person name="Smith C.H."/>
        </authorList>
    </citation>
    <scope>NUCLEOTIDE SEQUENCE</scope>
    <source>
        <strain evidence="1">CHS0354</strain>
        <tissue evidence="1">Mantle</tissue>
    </source>
</reference>
<dbReference type="Proteomes" id="UP001195483">
    <property type="component" value="Unassembled WGS sequence"/>
</dbReference>
<reference evidence="1" key="3">
    <citation type="submission" date="2023-05" db="EMBL/GenBank/DDBJ databases">
        <authorList>
            <person name="Smith C.H."/>
        </authorList>
    </citation>
    <scope>NUCLEOTIDE SEQUENCE</scope>
    <source>
        <strain evidence="1">CHS0354</strain>
        <tissue evidence="1">Mantle</tissue>
    </source>
</reference>
<accession>A0AAE0TH23</accession>
<proteinExistence type="predicted"/>
<name>A0AAE0TH23_9BIVA</name>
<evidence type="ECO:0000313" key="1">
    <source>
        <dbReference type="EMBL" id="KAK3610212.1"/>
    </source>
</evidence>
<reference evidence="1" key="1">
    <citation type="journal article" date="2021" name="Genome Biol. Evol.">
        <title>A High-Quality Reference Genome for a Parasitic Bivalve with Doubly Uniparental Inheritance (Bivalvia: Unionida).</title>
        <authorList>
            <person name="Smith C.H."/>
        </authorList>
    </citation>
    <scope>NUCLEOTIDE SEQUENCE</scope>
    <source>
        <strain evidence="1">CHS0354</strain>
    </source>
</reference>
<comment type="caution">
    <text evidence="1">The sequence shown here is derived from an EMBL/GenBank/DDBJ whole genome shotgun (WGS) entry which is preliminary data.</text>
</comment>
<keyword evidence="2" id="KW-1185">Reference proteome</keyword>
<organism evidence="1 2">
    <name type="scientific">Potamilus streckersoni</name>
    <dbReference type="NCBI Taxonomy" id="2493646"/>
    <lineage>
        <taxon>Eukaryota</taxon>
        <taxon>Metazoa</taxon>
        <taxon>Spiralia</taxon>
        <taxon>Lophotrochozoa</taxon>
        <taxon>Mollusca</taxon>
        <taxon>Bivalvia</taxon>
        <taxon>Autobranchia</taxon>
        <taxon>Heteroconchia</taxon>
        <taxon>Palaeoheterodonta</taxon>
        <taxon>Unionida</taxon>
        <taxon>Unionoidea</taxon>
        <taxon>Unionidae</taxon>
        <taxon>Ambleminae</taxon>
        <taxon>Lampsilini</taxon>
        <taxon>Potamilus</taxon>
    </lineage>
</organism>
<evidence type="ECO:0000313" key="2">
    <source>
        <dbReference type="Proteomes" id="UP001195483"/>
    </source>
</evidence>
<sequence length="139" mass="15930">MYIKRVMKVEPQQPINRLNTEHQSAKANCVVPCKSVNYKKQVTQAHSLLEPILETATNDITLEKHTQEQEQNNTITHISDTFNSSHSGLSLMTGYLDCLRCISYTRCNTGYCIPYKAVTQDIEYHIQAVTQDIAYHIRL</sequence>